<proteinExistence type="predicted"/>
<organism evidence="3 4">
    <name type="scientific">Virgisporangium ochraceum</name>
    <dbReference type="NCBI Taxonomy" id="65505"/>
    <lineage>
        <taxon>Bacteria</taxon>
        <taxon>Bacillati</taxon>
        <taxon>Actinomycetota</taxon>
        <taxon>Actinomycetes</taxon>
        <taxon>Micromonosporales</taxon>
        <taxon>Micromonosporaceae</taxon>
        <taxon>Virgisporangium</taxon>
    </lineage>
</organism>
<feature type="region of interest" description="Disordered" evidence="1">
    <location>
        <begin position="1"/>
        <end position="70"/>
    </location>
</feature>
<keyword evidence="2" id="KW-1133">Transmembrane helix</keyword>
<sequence>MQLWPPSKHDISANRGGHECKIGGRVDNGRGRERLGRSTDLTKHYQAVRRRRGRESPGPAASTGTSTHGLGSLTMWTVVGFVSLLVAGFGALAGGLVYLAVRMSRGKW</sequence>
<evidence type="ECO:0000256" key="2">
    <source>
        <dbReference type="SAM" id="Phobius"/>
    </source>
</evidence>
<dbReference type="AlphaFoldDB" id="A0A8J4A260"/>
<gene>
    <name evidence="3" type="ORF">Voc01_093760</name>
</gene>
<keyword evidence="4" id="KW-1185">Reference proteome</keyword>
<keyword evidence="2" id="KW-0812">Transmembrane</keyword>
<dbReference type="NCBIfam" id="NF041280">
    <property type="entry name" value="mem_Micro_34"/>
    <property type="match status" value="1"/>
</dbReference>
<protein>
    <submittedName>
        <fullName evidence="3">Uncharacterized protein</fullName>
    </submittedName>
</protein>
<feature type="compositionally biased region" description="Basic and acidic residues" evidence="1">
    <location>
        <begin position="7"/>
        <end position="43"/>
    </location>
</feature>
<dbReference type="Proteomes" id="UP000635606">
    <property type="component" value="Unassembled WGS sequence"/>
</dbReference>
<dbReference type="EMBL" id="BOPH01000135">
    <property type="protein sequence ID" value="GIJ74459.1"/>
    <property type="molecule type" value="Genomic_DNA"/>
</dbReference>
<evidence type="ECO:0000313" key="4">
    <source>
        <dbReference type="Proteomes" id="UP000635606"/>
    </source>
</evidence>
<accession>A0A8J4A260</accession>
<reference evidence="3" key="1">
    <citation type="submission" date="2021-01" db="EMBL/GenBank/DDBJ databases">
        <title>Whole genome shotgun sequence of Virgisporangium ochraceum NBRC 16418.</title>
        <authorList>
            <person name="Komaki H."/>
            <person name="Tamura T."/>
        </authorList>
    </citation>
    <scope>NUCLEOTIDE SEQUENCE</scope>
    <source>
        <strain evidence="3">NBRC 16418</strain>
    </source>
</reference>
<name>A0A8J4A260_9ACTN</name>
<feature type="transmembrane region" description="Helical" evidence="2">
    <location>
        <begin position="75"/>
        <end position="101"/>
    </location>
</feature>
<evidence type="ECO:0000256" key="1">
    <source>
        <dbReference type="SAM" id="MobiDB-lite"/>
    </source>
</evidence>
<keyword evidence="2" id="KW-0472">Membrane</keyword>
<comment type="caution">
    <text evidence="3">The sequence shown here is derived from an EMBL/GenBank/DDBJ whole genome shotgun (WGS) entry which is preliminary data.</text>
</comment>
<evidence type="ECO:0000313" key="3">
    <source>
        <dbReference type="EMBL" id="GIJ74459.1"/>
    </source>
</evidence>